<organism evidence="1 2">
    <name type="scientific">Talaromyces stipitatus (strain ATCC 10500 / CBS 375.48 / QM 6759 / NRRL 1006)</name>
    <name type="common">Penicillium stipitatum</name>
    <dbReference type="NCBI Taxonomy" id="441959"/>
    <lineage>
        <taxon>Eukaryota</taxon>
        <taxon>Fungi</taxon>
        <taxon>Dikarya</taxon>
        <taxon>Ascomycota</taxon>
        <taxon>Pezizomycotina</taxon>
        <taxon>Eurotiomycetes</taxon>
        <taxon>Eurotiomycetidae</taxon>
        <taxon>Eurotiales</taxon>
        <taxon>Trichocomaceae</taxon>
        <taxon>Talaromyces</taxon>
        <taxon>Talaromyces sect. Talaromyces</taxon>
    </lineage>
</organism>
<dbReference type="VEuPathDB" id="FungiDB:TSTA_021670"/>
<sequence>MALTDATAFQLCMANAAMFMAQRKQPDTFQYEKCSEALEYYGQCLRQVTKRLECRDDCTSEGVIVTVLGLICHDIYVGSWTRWETHMKGLHRIIQVRGGYKNIDSNLALWASWYDVLGSATHDTYPHFPEYMNNLPSRLPGRTPLLEHIICKLMHENNAAMCPVINALDRIKVIADIVNARHHEPEFWRREDDLSPLHTIGPVAHILLSTPRLDLQTDGTIDSAKLFCEMTRLCMLILLAALKRLYSFALDEIELTTLTAKFSLVLSIYWRSPSLYQPDDALQSLQLWSILIVAALQPFVDRTLYVAEIRRCMHHMGIQSATDALQRSRDIAWVDVVCGMGAENETLLTAIDNAAQP</sequence>
<dbReference type="PhylomeDB" id="B8MHD1"/>
<dbReference type="STRING" id="441959.B8MHD1"/>
<keyword evidence="2" id="KW-1185">Reference proteome</keyword>
<dbReference type="EMBL" id="EQ962656">
    <property type="protein sequence ID" value="EED17110.1"/>
    <property type="molecule type" value="Genomic_DNA"/>
</dbReference>
<dbReference type="PANTHER" id="PTHR37540">
    <property type="entry name" value="TRANSCRIPTION FACTOR (ACR-2), PUTATIVE-RELATED-RELATED"/>
    <property type="match status" value="1"/>
</dbReference>
<name>B8MHD1_TALSN</name>
<proteinExistence type="predicted"/>
<evidence type="ECO:0008006" key="3">
    <source>
        <dbReference type="Google" id="ProtNLM"/>
    </source>
</evidence>
<dbReference type="InterPro" id="IPR021858">
    <property type="entry name" value="Fun_TF"/>
</dbReference>
<dbReference type="HOGENOM" id="CLU_036096_1_0_1"/>
<evidence type="ECO:0000313" key="2">
    <source>
        <dbReference type="Proteomes" id="UP000001745"/>
    </source>
</evidence>
<dbReference type="Proteomes" id="UP000001745">
    <property type="component" value="Unassembled WGS sequence"/>
</dbReference>
<evidence type="ECO:0000313" key="1">
    <source>
        <dbReference type="EMBL" id="EED17110.1"/>
    </source>
</evidence>
<gene>
    <name evidence="1" type="ORF">TSTA_021670</name>
</gene>
<accession>B8MHD1</accession>
<dbReference type="OMA" id="VMQIVNH"/>
<dbReference type="RefSeq" id="XP_002484344.1">
    <property type="nucleotide sequence ID" value="XM_002484299.1"/>
</dbReference>
<reference evidence="2" key="1">
    <citation type="journal article" date="2015" name="Genome Announc.">
        <title>Genome sequence of the AIDS-associated pathogen Penicillium marneffei (ATCC18224) and its near taxonomic relative Talaromyces stipitatus (ATCC10500).</title>
        <authorList>
            <person name="Nierman W.C."/>
            <person name="Fedorova-Abrams N.D."/>
            <person name="Andrianopoulos A."/>
        </authorList>
    </citation>
    <scope>NUCLEOTIDE SEQUENCE [LARGE SCALE GENOMIC DNA]</scope>
    <source>
        <strain evidence="2">ATCC 10500 / CBS 375.48 / QM 6759 / NRRL 1006</strain>
    </source>
</reference>
<dbReference type="eggNOG" id="ENOG502S89D">
    <property type="taxonomic scope" value="Eukaryota"/>
</dbReference>
<dbReference type="AlphaFoldDB" id="B8MHD1"/>
<dbReference type="PANTHER" id="PTHR37540:SF5">
    <property type="entry name" value="TRANSCRIPTION FACTOR DOMAIN-CONTAINING PROTEIN"/>
    <property type="match status" value="1"/>
</dbReference>
<protein>
    <recommendedName>
        <fullName evidence="3">Zn(II)2Cys6 transcription factor</fullName>
    </recommendedName>
</protein>
<dbReference type="InParanoid" id="B8MHD1"/>
<dbReference type="Pfam" id="PF11951">
    <property type="entry name" value="Fungal_trans_2"/>
    <property type="match status" value="1"/>
</dbReference>
<dbReference type="OrthoDB" id="3469225at2759"/>
<dbReference type="GeneID" id="8098433"/>